<dbReference type="Pfam" id="PF00018">
    <property type="entry name" value="SH3_1"/>
    <property type="match status" value="1"/>
</dbReference>
<dbReference type="InterPro" id="IPR001452">
    <property type="entry name" value="SH3_domain"/>
</dbReference>
<accession>A0A0G4F3V2</accession>
<protein>
    <recommendedName>
        <fullName evidence="4">SH3 domain-containing protein</fullName>
    </recommendedName>
</protein>
<name>A0A0G4F3V2_VITBC</name>
<feature type="compositionally biased region" description="Low complexity" evidence="3">
    <location>
        <begin position="452"/>
        <end position="478"/>
    </location>
</feature>
<feature type="compositionally biased region" description="Gly residues" evidence="3">
    <location>
        <begin position="362"/>
        <end position="388"/>
    </location>
</feature>
<evidence type="ECO:0000256" key="1">
    <source>
        <dbReference type="ARBA" id="ARBA00022443"/>
    </source>
</evidence>
<feature type="region of interest" description="Disordered" evidence="3">
    <location>
        <begin position="179"/>
        <end position="206"/>
    </location>
</feature>
<feature type="compositionally biased region" description="Low complexity" evidence="3">
    <location>
        <begin position="277"/>
        <end position="290"/>
    </location>
</feature>
<feature type="domain" description="SH3" evidence="4">
    <location>
        <begin position="204"/>
        <end position="266"/>
    </location>
</feature>
<evidence type="ECO:0000313" key="6">
    <source>
        <dbReference type="Proteomes" id="UP000041254"/>
    </source>
</evidence>
<dbReference type="SUPFAM" id="SSF50044">
    <property type="entry name" value="SH3-domain"/>
    <property type="match status" value="1"/>
</dbReference>
<feature type="compositionally biased region" description="Polar residues" evidence="3">
    <location>
        <begin position="635"/>
        <end position="651"/>
    </location>
</feature>
<dbReference type="EMBL" id="CDMY01000366">
    <property type="protein sequence ID" value="CEM06515.1"/>
    <property type="molecule type" value="Genomic_DNA"/>
</dbReference>
<keyword evidence="6" id="KW-1185">Reference proteome</keyword>
<sequence length="696" mass="73285">MAGRIKLQLSGGGPPRWLLLPKDWEELKRQTLARLELAGADDDAVLSSLRYFCEGALIDSMALIQGGDLLTVEVDMASVDVAAEKLHQQAAAVAAAYSPSSSPAPYPDADTDTGITAQQQQAHQQVVQIQSPVASSSSSSSGSSSGGCHGAGGYVVGDHGGHRQEVHCGGAGGGALSGCGGDDGVSMNSERPEEERPQEMAPPKQAEYRLVNASYKADKGDGMQLTVKKGDAVQVFLRDPSGWTYGELSNGNCGWFPDRCLGKRLTGHEFHSSLNAQQQPQTTTTSTYPYPHEHHNHQQQPTPSESLGQGRYTPQHHAQNHYTHGQQQQQQQQSGVVHSTLNPRAKPWHPFQGPSFSDILMRGGGHGHGGHGGGGGGGRGGSGVGSTGSGHEDKTPCVQAGQGDGGKGRSLLRMLHQQADASSDEAPPPPSPLLSLSDGQEGGGSPVSLSASHNGRNINSNSNSNPRGGSPPNGGLSSKFFCRRCRVKEADLGERLIVMDYKKQQHSSPQQQQQQQPCPFSHDAHPFPFSHEMICRSYVKRTNNTQGDGEHDDQAMLLREAGGHRGRSWVQVAQQGGGPKKVSFAVKQPGGNGGKSSKDDRDSRGGGRSMVTPTLPSPLKSSTRPRAPPPISYSACITKTNSGPHTPQLSESALPVTEAKGHTLAPTSPTRAEPTPPLSEGSSAPGSPPGEEKGEE</sequence>
<reference evidence="5 6" key="1">
    <citation type="submission" date="2014-11" db="EMBL/GenBank/DDBJ databases">
        <authorList>
            <person name="Zhu J."/>
            <person name="Qi W."/>
            <person name="Song R."/>
        </authorList>
    </citation>
    <scope>NUCLEOTIDE SEQUENCE [LARGE SCALE GENOMIC DNA]</scope>
</reference>
<dbReference type="InParanoid" id="A0A0G4F3V2"/>
<proteinExistence type="predicted"/>
<dbReference type="OrthoDB" id="14167at2759"/>
<dbReference type="Gene3D" id="2.30.30.40">
    <property type="entry name" value="SH3 Domains"/>
    <property type="match status" value="1"/>
</dbReference>
<evidence type="ECO:0000256" key="3">
    <source>
        <dbReference type="SAM" id="MobiDB-lite"/>
    </source>
</evidence>
<dbReference type="InterPro" id="IPR036028">
    <property type="entry name" value="SH3-like_dom_sf"/>
</dbReference>
<organism evidence="5 6">
    <name type="scientific">Vitrella brassicaformis (strain CCMP3155)</name>
    <dbReference type="NCBI Taxonomy" id="1169540"/>
    <lineage>
        <taxon>Eukaryota</taxon>
        <taxon>Sar</taxon>
        <taxon>Alveolata</taxon>
        <taxon>Colpodellida</taxon>
        <taxon>Vitrellaceae</taxon>
        <taxon>Vitrella</taxon>
    </lineage>
</organism>
<evidence type="ECO:0000259" key="4">
    <source>
        <dbReference type="PROSITE" id="PS50002"/>
    </source>
</evidence>
<feature type="region of interest" description="Disordered" evidence="3">
    <location>
        <begin position="98"/>
        <end position="148"/>
    </location>
</feature>
<dbReference type="VEuPathDB" id="CryptoDB:Vbra_5695"/>
<dbReference type="Proteomes" id="UP000041254">
    <property type="component" value="Unassembled WGS sequence"/>
</dbReference>
<feature type="region of interest" description="Disordered" evidence="3">
    <location>
        <begin position="272"/>
        <end position="478"/>
    </location>
</feature>
<evidence type="ECO:0000256" key="2">
    <source>
        <dbReference type="PROSITE-ProRule" id="PRU00192"/>
    </source>
</evidence>
<feature type="region of interest" description="Disordered" evidence="3">
    <location>
        <begin position="573"/>
        <end position="696"/>
    </location>
</feature>
<feature type="compositionally biased region" description="Low complexity" evidence="3">
    <location>
        <begin position="506"/>
        <end position="517"/>
    </location>
</feature>
<feature type="compositionally biased region" description="Low complexity" evidence="3">
    <location>
        <begin position="117"/>
        <end position="143"/>
    </location>
</feature>
<keyword evidence="1 2" id="KW-0728">SH3 domain</keyword>
<feature type="compositionally biased region" description="Polar residues" evidence="3">
    <location>
        <begin position="316"/>
        <end position="325"/>
    </location>
</feature>
<gene>
    <name evidence="5" type="ORF">Vbra_5695</name>
</gene>
<dbReference type="AlphaFoldDB" id="A0A0G4F3V2"/>
<feature type="region of interest" description="Disordered" evidence="3">
    <location>
        <begin position="502"/>
        <end position="525"/>
    </location>
</feature>
<feature type="compositionally biased region" description="Polar residues" evidence="3">
    <location>
        <begin position="611"/>
        <end position="624"/>
    </location>
</feature>
<evidence type="ECO:0000313" key="5">
    <source>
        <dbReference type="EMBL" id="CEM06515.1"/>
    </source>
</evidence>
<feature type="compositionally biased region" description="Basic and acidic residues" evidence="3">
    <location>
        <begin position="596"/>
        <end position="605"/>
    </location>
</feature>
<dbReference type="PROSITE" id="PS50002">
    <property type="entry name" value="SH3"/>
    <property type="match status" value="1"/>
</dbReference>
<feature type="compositionally biased region" description="Polar residues" evidence="3">
    <location>
        <begin position="298"/>
        <end position="307"/>
    </location>
</feature>